<gene>
    <name evidence="1" type="ORF">FBEOM_10205</name>
</gene>
<proteinExistence type="predicted"/>
<dbReference type="Proteomes" id="UP000730481">
    <property type="component" value="Unassembled WGS sequence"/>
</dbReference>
<dbReference type="AlphaFoldDB" id="A0A9P5DSU9"/>
<organism evidence="1 2">
    <name type="scientific">Fusarium beomiforme</name>
    <dbReference type="NCBI Taxonomy" id="44412"/>
    <lineage>
        <taxon>Eukaryota</taxon>
        <taxon>Fungi</taxon>
        <taxon>Dikarya</taxon>
        <taxon>Ascomycota</taxon>
        <taxon>Pezizomycotina</taxon>
        <taxon>Sordariomycetes</taxon>
        <taxon>Hypocreomycetidae</taxon>
        <taxon>Hypocreales</taxon>
        <taxon>Nectriaceae</taxon>
        <taxon>Fusarium</taxon>
        <taxon>Fusarium burgessii species complex</taxon>
    </lineage>
</organism>
<reference evidence="1" key="1">
    <citation type="journal article" date="2017" name="Mycologia">
        <title>Fusarium algeriense, sp. nov., a novel toxigenic crown rot pathogen of durum wheat from Algeria is nested in the Fusarium burgessii species complex.</title>
        <authorList>
            <person name="Laraba I."/>
            <person name="Keddad A."/>
            <person name="Boureghda H."/>
            <person name="Abdallah N."/>
            <person name="Vaughan M.M."/>
            <person name="Proctor R.H."/>
            <person name="Busman M."/>
            <person name="O'Donnell K."/>
        </authorList>
    </citation>
    <scope>NUCLEOTIDE SEQUENCE</scope>
    <source>
        <strain evidence="1">NRRL 25174</strain>
    </source>
</reference>
<dbReference type="OrthoDB" id="9981546at2759"/>
<comment type="caution">
    <text evidence="1">The sequence shown here is derived from an EMBL/GenBank/DDBJ whole genome shotgun (WGS) entry which is preliminary data.</text>
</comment>
<dbReference type="EMBL" id="PVQB02000525">
    <property type="protein sequence ID" value="KAF4335936.1"/>
    <property type="molecule type" value="Genomic_DNA"/>
</dbReference>
<evidence type="ECO:0000313" key="2">
    <source>
        <dbReference type="Proteomes" id="UP000730481"/>
    </source>
</evidence>
<reference evidence="1" key="2">
    <citation type="submission" date="2020-02" db="EMBL/GenBank/DDBJ databases">
        <title>Identification and distribution of gene clusters putatively required for synthesis of sphingolipid metabolism inhibitors in phylogenetically diverse species of the filamentous fungus Fusarium.</title>
        <authorList>
            <person name="Kim H.-S."/>
            <person name="Busman M."/>
            <person name="Brown D.W."/>
            <person name="Divon H."/>
            <person name="Uhlig S."/>
            <person name="Proctor R.H."/>
        </authorList>
    </citation>
    <scope>NUCLEOTIDE SEQUENCE</scope>
    <source>
        <strain evidence="1">NRRL 25174</strain>
    </source>
</reference>
<protein>
    <submittedName>
        <fullName evidence="1">F-box containing protein</fullName>
    </submittedName>
</protein>
<evidence type="ECO:0000313" key="1">
    <source>
        <dbReference type="EMBL" id="KAF4335936.1"/>
    </source>
</evidence>
<keyword evidence="2" id="KW-1185">Reference proteome</keyword>
<sequence>MASKQDKAPSGLEDIMWIDTHNSVGIRFSIAPGPSETMPLISGPDDDPPVHYKLVYEELLVRASSLLQAVEQSEVQEVGNSGKTLVIHGAAM</sequence>
<accession>A0A9P5DSU9</accession>
<name>A0A9P5DSU9_9HYPO</name>